<evidence type="ECO:0000256" key="1">
    <source>
        <dbReference type="SAM" id="MobiDB-lite"/>
    </source>
</evidence>
<dbReference type="AlphaFoldDB" id="A0A8J7W621"/>
<reference evidence="2" key="1">
    <citation type="submission" date="2021-04" db="EMBL/GenBank/DDBJ databases">
        <title>Sinoanaerobacter chloroacetimidivorans sp. nov., an obligate anaerobic bacterium isolated from anaerobic sludge.</title>
        <authorList>
            <person name="Bao Y."/>
        </authorList>
    </citation>
    <scope>NUCLEOTIDE SEQUENCE</scope>
    <source>
        <strain evidence="2">BAD-6</strain>
    </source>
</reference>
<reference evidence="2" key="2">
    <citation type="submission" date="2021-04" db="EMBL/GenBank/DDBJ databases">
        <authorList>
            <person name="Liu J."/>
        </authorList>
    </citation>
    <scope>NUCLEOTIDE SEQUENCE</scope>
    <source>
        <strain evidence="2">BAD-6</strain>
    </source>
</reference>
<sequence length="119" mass="12534">MGTSSSYGGNKDKKNLLPDDYSENSNQPVSWQSVKTGLSKYINGNGGNGIKGTARQYVKAAGGSAALAARSTNGINGAVNIGNMFSSIRENGVIETFERFGIEYAGKSVEEICSSLIKM</sequence>
<dbReference type="Proteomes" id="UP000675664">
    <property type="component" value="Unassembled WGS sequence"/>
</dbReference>
<feature type="region of interest" description="Disordered" evidence="1">
    <location>
        <begin position="1"/>
        <end position="29"/>
    </location>
</feature>
<evidence type="ECO:0000313" key="2">
    <source>
        <dbReference type="EMBL" id="MBR0599748.1"/>
    </source>
</evidence>
<name>A0A8J7W621_9FIRM</name>
<dbReference type="EMBL" id="JAGSND010000016">
    <property type="protein sequence ID" value="MBR0599748.1"/>
    <property type="molecule type" value="Genomic_DNA"/>
</dbReference>
<organism evidence="2 3">
    <name type="scientific">Sinanaerobacter chloroacetimidivorans</name>
    <dbReference type="NCBI Taxonomy" id="2818044"/>
    <lineage>
        <taxon>Bacteria</taxon>
        <taxon>Bacillati</taxon>
        <taxon>Bacillota</taxon>
        <taxon>Clostridia</taxon>
        <taxon>Peptostreptococcales</taxon>
        <taxon>Anaerovoracaceae</taxon>
        <taxon>Sinanaerobacter</taxon>
    </lineage>
</organism>
<accession>A0A8J7W621</accession>
<protein>
    <submittedName>
        <fullName evidence="2">Uncharacterized protein</fullName>
    </submittedName>
</protein>
<dbReference type="RefSeq" id="WP_227019876.1">
    <property type="nucleotide sequence ID" value="NZ_JAGSND010000016.1"/>
</dbReference>
<comment type="caution">
    <text evidence="2">The sequence shown here is derived from an EMBL/GenBank/DDBJ whole genome shotgun (WGS) entry which is preliminary data.</text>
</comment>
<gene>
    <name evidence="2" type="ORF">KCX82_17830</name>
</gene>
<proteinExistence type="predicted"/>
<evidence type="ECO:0000313" key="3">
    <source>
        <dbReference type="Proteomes" id="UP000675664"/>
    </source>
</evidence>
<keyword evidence="3" id="KW-1185">Reference proteome</keyword>